<accession>A0A2N5TEG4</accession>
<dbReference type="AlphaFoldDB" id="A0A2N5TEG4"/>
<gene>
    <name evidence="2" type="ORF">PCASD_13486</name>
</gene>
<reference evidence="2 3" key="1">
    <citation type="submission" date="2017-11" db="EMBL/GenBank/DDBJ databases">
        <title>De novo assembly and phasing of dikaryotic genomes from two isolates of Puccinia coronata f. sp. avenae, the causal agent of oat crown rust.</title>
        <authorList>
            <person name="Miller M.E."/>
            <person name="Zhang Y."/>
            <person name="Omidvar V."/>
            <person name="Sperschneider J."/>
            <person name="Schwessinger B."/>
            <person name="Raley C."/>
            <person name="Palmer J.M."/>
            <person name="Garnica D."/>
            <person name="Upadhyaya N."/>
            <person name="Rathjen J."/>
            <person name="Taylor J.M."/>
            <person name="Park R.F."/>
            <person name="Dodds P.N."/>
            <person name="Hirsch C.D."/>
            <person name="Kianian S.F."/>
            <person name="Figueroa M."/>
        </authorList>
    </citation>
    <scope>NUCLEOTIDE SEQUENCE [LARGE SCALE GENOMIC DNA]</scope>
    <source>
        <strain evidence="2">12SD80</strain>
    </source>
</reference>
<name>A0A2N5TEG4_9BASI</name>
<feature type="compositionally biased region" description="Basic and acidic residues" evidence="1">
    <location>
        <begin position="14"/>
        <end position="30"/>
    </location>
</feature>
<evidence type="ECO:0000256" key="1">
    <source>
        <dbReference type="SAM" id="MobiDB-lite"/>
    </source>
</evidence>
<sequence>MSSDMGSNNLFDPMLDKLIEPGSPTRDRTQSSDPMSDKPIGPGLSNTASDRIVRSLVGQTCRTGLSDTASDNCVRCRVGQAHRMGTYVSCIKTVKSEAAVCTRDLLLTDLSARIKKNPAQLRIPHPARNHC</sequence>
<dbReference type="EMBL" id="PGCI01000621">
    <property type="protein sequence ID" value="PLW23903.1"/>
    <property type="molecule type" value="Genomic_DNA"/>
</dbReference>
<feature type="region of interest" description="Disordered" evidence="1">
    <location>
        <begin position="1"/>
        <end position="49"/>
    </location>
</feature>
<evidence type="ECO:0000313" key="2">
    <source>
        <dbReference type="EMBL" id="PLW23903.1"/>
    </source>
</evidence>
<protein>
    <submittedName>
        <fullName evidence="2">Uncharacterized protein</fullName>
    </submittedName>
</protein>
<comment type="caution">
    <text evidence="2">The sequence shown here is derived from an EMBL/GenBank/DDBJ whole genome shotgun (WGS) entry which is preliminary data.</text>
</comment>
<organism evidence="2 3">
    <name type="scientific">Puccinia coronata f. sp. avenae</name>
    <dbReference type="NCBI Taxonomy" id="200324"/>
    <lineage>
        <taxon>Eukaryota</taxon>
        <taxon>Fungi</taxon>
        <taxon>Dikarya</taxon>
        <taxon>Basidiomycota</taxon>
        <taxon>Pucciniomycotina</taxon>
        <taxon>Pucciniomycetes</taxon>
        <taxon>Pucciniales</taxon>
        <taxon>Pucciniaceae</taxon>
        <taxon>Puccinia</taxon>
    </lineage>
</organism>
<dbReference type="Proteomes" id="UP000235392">
    <property type="component" value="Unassembled WGS sequence"/>
</dbReference>
<evidence type="ECO:0000313" key="3">
    <source>
        <dbReference type="Proteomes" id="UP000235392"/>
    </source>
</evidence>
<proteinExistence type="predicted"/>
<feature type="compositionally biased region" description="Polar residues" evidence="1">
    <location>
        <begin position="1"/>
        <end position="10"/>
    </location>
</feature>